<dbReference type="InterPro" id="IPR013149">
    <property type="entry name" value="ADH-like_C"/>
</dbReference>
<feature type="domain" description="Enoyl reductase (ER)" evidence="1">
    <location>
        <begin position="22"/>
        <end position="332"/>
    </location>
</feature>
<organism evidence="2 3">
    <name type="scientific">Exophiala bonariae</name>
    <dbReference type="NCBI Taxonomy" id="1690606"/>
    <lineage>
        <taxon>Eukaryota</taxon>
        <taxon>Fungi</taxon>
        <taxon>Dikarya</taxon>
        <taxon>Ascomycota</taxon>
        <taxon>Pezizomycotina</taxon>
        <taxon>Eurotiomycetes</taxon>
        <taxon>Chaetothyriomycetidae</taxon>
        <taxon>Chaetothyriales</taxon>
        <taxon>Herpotrichiellaceae</taxon>
        <taxon>Exophiala</taxon>
    </lineage>
</organism>
<evidence type="ECO:0000313" key="2">
    <source>
        <dbReference type="EMBL" id="KAK5065101.1"/>
    </source>
</evidence>
<dbReference type="GeneID" id="89969159"/>
<dbReference type="InterPro" id="IPR020843">
    <property type="entry name" value="ER"/>
</dbReference>
<proteinExistence type="predicted"/>
<dbReference type="SUPFAM" id="SSF50129">
    <property type="entry name" value="GroES-like"/>
    <property type="match status" value="1"/>
</dbReference>
<evidence type="ECO:0000259" key="1">
    <source>
        <dbReference type="SMART" id="SM00829"/>
    </source>
</evidence>
<dbReference type="AlphaFoldDB" id="A0AAV9NT01"/>
<dbReference type="InterPro" id="IPR013154">
    <property type="entry name" value="ADH-like_N"/>
</dbReference>
<dbReference type="InterPro" id="IPR011032">
    <property type="entry name" value="GroES-like_sf"/>
</dbReference>
<dbReference type="GO" id="GO:0016491">
    <property type="term" value="F:oxidoreductase activity"/>
    <property type="evidence" value="ECO:0007669"/>
    <property type="project" value="InterPro"/>
</dbReference>
<dbReference type="Gene3D" id="3.90.180.10">
    <property type="entry name" value="Medium-chain alcohol dehydrogenases, catalytic domain"/>
    <property type="match status" value="1"/>
</dbReference>
<dbReference type="Pfam" id="PF08240">
    <property type="entry name" value="ADH_N"/>
    <property type="match status" value="1"/>
</dbReference>
<dbReference type="SUPFAM" id="SSF51735">
    <property type="entry name" value="NAD(P)-binding Rossmann-fold domains"/>
    <property type="match status" value="1"/>
</dbReference>
<dbReference type="SMART" id="SM00829">
    <property type="entry name" value="PKS_ER"/>
    <property type="match status" value="1"/>
</dbReference>
<dbReference type="Gene3D" id="3.40.50.720">
    <property type="entry name" value="NAD(P)-binding Rossmann-like Domain"/>
    <property type="match status" value="1"/>
</dbReference>
<comment type="caution">
    <text evidence="2">The sequence shown here is derived from an EMBL/GenBank/DDBJ whole genome shotgun (WGS) entry which is preliminary data.</text>
</comment>
<name>A0AAV9NT01_9EURO</name>
<dbReference type="RefSeq" id="XP_064712425.1">
    <property type="nucleotide sequence ID" value="XM_064844565.1"/>
</dbReference>
<dbReference type="InterPro" id="IPR036291">
    <property type="entry name" value="NAD(P)-bd_dom_sf"/>
</dbReference>
<dbReference type="PANTHER" id="PTHR45033">
    <property type="match status" value="1"/>
</dbReference>
<dbReference type="EMBL" id="JAVRRD010000001">
    <property type="protein sequence ID" value="KAK5065101.1"/>
    <property type="molecule type" value="Genomic_DNA"/>
</dbReference>
<dbReference type="Proteomes" id="UP001358417">
    <property type="component" value="Unassembled WGS sequence"/>
</dbReference>
<accession>A0AAV9NT01</accession>
<dbReference type="Pfam" id="PF00107">
    <property type="entry name" value="ADH_zinc_N"/>
    <property type="match status" value="1"/>
</dbReference>
<protein>
    <recommendedName>
        <fullName evidence="1">Enoyl reductase (ER) domain-containing protein</fullName>
    </recommendedName>
</protein>
<dbReference type="InterPro" id="IPR052711">
    <property type="entry name" value="Zinc_ADH-like"/>
</dbReference>
<reference evidence="2 3" key="1">
    <citation type="submission" date="2023-08" db="EMBL/GenBank/DDBJ databases">
        <title>Black Yeasts Isolated from many extreme environments.</title>
        <authorList>
            <person name="Coleine C."/>
            <person name="Stajich J.E."/>
            <person name="Selbmann L."/>
        </authorList>
    </citation>
    <scope>NUCLEOTIDE SEQUENCE [LARGE SCALE GENOMIC DNA]</scope>
    <source>
        <strain evidence="2 3">CCFEE 5792</strain>
    </source>
</reference>
<dbReference type="CDD" id="cd08276">
    <property type="entry name" value="MDR7"/>
    <property type="match status" value="1"/>
</dbReference>
<gene>
    <name evidence="2" type="ORF">LTR84_000937</name>
</gene>
<evidence type="ECO:0000313" key="3">
    <source>
        <dbReference type="Proteomes" id="UP001358417"/>
    </source>
</evidence>
<keyword evidence="3" id="KW-1185">Reference proteome</keyword>
<sequence length="339" mass="36192">MVLPQHTAAWVFNKQDGIQRLDRVDDLRLPVLREDEVLVKIHAASLNYRDLAIAKGGPRLVVGKKDLIPGSDGSGVIEAVGPRVATLSVGDHVCAHLTYGLSETEPPQFHDICNGLGQKIDGTLCQFGIFHESSLVRIPENLNFLEAATLACSGLTAWNALFGLKGKEPKHGDTVVVQGTGGVSIAALQFSLAAGAVVIATTSSQEKADKLKSLGAHHVINYKEISGWGTAAKSLTVDGKGAHIVVDVGGAATLSESLKAIRVDGVIAVTGILGAAANVPTLLDCKYSCCIVRGFFLGSRKQFGDMNRFIERHDIKPVLDQRIFDMASKVVAFYLESKW</sequence>
<dbReference type="PANTHER" id="PTHR45033:SF2">
    <property type="entry name" value="ZINC-TYPE ALCOHOL DEHYDROGENASE-LIKE PROTEIN C1773.06C"/>
    <property type="match status" value="1"/>
</dbReference>